<dbReference type="GO" id="GO:0000976">
    <property type="term" value="F:transcription cis-regulatory region binding"/>
    <property type="evidence" value="ECO:0007669"/>
    <property type="project" value="TreeGrafter"/>
</dbReference>
<organism evidence="5 6">
    <name type="scientific">Archangium gephyra</name>
    <dbReference type="NCBI Taxonomy" id="48"/>
    <lineage>
        <taxon>Bacteria</taxon>
        <taxon>Pseudomonadati</taxon>
        <taxon>Myxococcota</taxon>
        <taxon>Myxococcia</taxon>
        <taxon>Myxococcales</taxon>
        <taxon>Cystobacterineae</taxon>
        <taxon>Archangiaceae</taxon>
        <taxon>Archangium</taxon>
    </lineage>
</organism>
<dbReference type="PANTHER" id="PTHR47894:SF1">
    <property type="entry name" value="HTH-TYPE TRANSCRIPTIONAL REGULATOR VQSM"/>
    <property type="match status" value="1"/>
</dbReference>
<dbReference type="Pfam" id="PF12625">
    <property type="entry name" value="Arabinose_bd"/>
    <property type="match status" value="1"/>
</dbReference>
<keyword evidence="3" id="KW-0804">Transcription</keyword>
<name>A0A2W5TNQ8_9BACT</name>
<proteinExistence type="predicted"/>
<sequence length="376" mass="41888">MRQRLQRPGAPAVVKERTAVALIHRFPPIQSHCMSRGDFDFESRIPALLIAHAKSRGLDVGPFIAKYELPKDALGQALGKVNITVPASTLAALADDLATALNDEHLGLSLSAWMPRGVYGVAEFLTRAGPTLRTSFENMKRFSAILSPGQTFHFGEFDGEARFEHSTPQRPGAIGRHLQEYTSAVILKTYVLMTGGRGPTRAWFTHPRPSAMNFERLVGALHTPNLTFNEATNGFAVELEALPKEVIGGDAALYAFLEEHAVTALASRPKSDDLVDKLRHAIREALKQGEPNIERLATRLNMSGRTLQRRLAEVKTSFQEVLDLVRFDLARQYLKDVRLDLSQIAYLLGYSELRAFDRAFRRWADDTSPGEWRSRG</sequence>
<dbReference type="Gene3D" id="1.10.10.60">
    <property type="entry name" value="Homeodomain-like"/>
    <property type="match status" value="1"/>
</dbReference>
<feature type="domain" description="HTH araC/xylS-type" evidence="4">
    <location>
        <begin position="276"/>
        <end position="362"/>
    </location>
</feature>
<keyword evidence="1" id="KW-0805">Transcription regulation</keyword>
<comment type="caution">
    <text evidence="5">The sequence shown here is derived from an EMBL/GenBank/DDBJ whole genome shotgun (WGS) entry which is preliminary data.</text>
</comment>
<accession>A0A2W5TNQ8</accession>
<dbReference type="AlphaFoldDB" id="A0A2W5TNQ8"/>
<dbReference type="PANTHER" id="PTHR47894">
    <property type="entry name" value="HTH-TYPE TRANSCRIPTIONAL REGULATOR GADX"/>
    <property type="match status" value="1"/>
</dbReference>
<reference evidence="5 6" key="1">
    <citation type="submission" date="2017-08" db="EMBL/GenBank/DDBJ databases">
        <title>Infants hospitalized years apart are colonized by the same room-sourced microbial strains.</title>
        <authorList>
            <person name="Brooks B."/>
            <person name="Olm M.R."/>
            <person name="Firek B.A."/>
            <person name="Baker R."/>
            <person name="Thomas B.C."/>
            <person name="Morowitz M.J."/>
            <person name="Banfield J.F."/>
        </authorList>
    </citation>
    <scope>NUCLEOTIDE SEQUENCE [LARGE SCALE GENOMIC DNA]</scope>
    <source>
        <strain evidence="5">S2_003_000_R2_14</strain>
    </source>
</reference>
<dbReference type="Proteomes" id="UP000249061">
    <property type="component" value="Unassembled WGS sequence"/>
</dbReference>
<evidence type="ECO:0000256" key="2">
    <source>
        <dbReference type="ARBA" id="ARBA00023125"/>
    </source>
</evidence>
<dbReference type="InterPro" id="IPR009057">
    <property type="entry name" value="Homeodomain-like_sf"/>
</dbReference>
<dbReference type="SMART" id="SM00342">
    <property type="entry name" value="HTH_ARAC"/>
    <property type="match status" value="1"/>
</dbReference>
<evidence type="ECO:0000256" key="3">
    <source>
        <dbReference type="ARBA" id="ARBA00023163"/>
    </source>
</evidence>
<dbReference type="GO" id="GO:0005829">
    <property type="term" value="C:cytosol"/>
    <property type="evidence" value="ECO:0007669"/>
    <property type="project" value="TreeGrafter"/>
</dbReference>
<dbReference type="EMBL" id="QFQP01000006">
    <property type="protein sequence ID" value="PZR14963.1"/>
    <property type="molecule type" value="Genomic_DNA"/>
</dbReference>
<keyword evidence="2" id="KW-0238">DNA-binding</keyword>
<dbReference type="InterPro" id="IPR018060">
    <property type="entry name" value="HTH_AraC"/>
</dbReference>
<dbReference type="GO" id="GO:0003700">
    <property type="term" value="F:DNA-binding transcription factor activity"/>
    <property type="evidence" value="ECO:0007669"/>
    <property type="project" value="InterPro"/>
</dbReference>
<dbReference type="InterPro" id="IPR032687">
    <property type="entry name" value="AraC-type_N"/>
</dbReference>
<protein>
    <recommendedName>
        <fullName evidence="4">HTH araC/xylS-type domain-containing protein</fullName>
    </recommendedName>
</protein>
<dbReference type="SUPFAM" id="SSF46689">
    <property type="entry name" value="Homeodomain-like"/>
    <property type="match status" value="1"/>
</dbReference>
<evidence type="ECO:0000256" key="1">
    <source>
        <dbReference type="ARBA" id="ARBA00023015"/>
    </source>
</evidence>
<evidence type="ECO:0000259" key="4">
    <source>
        <dbReference type="PROSITE" id="PS01124"/>
    </source>
</evidence>
<evidence type="ECO:0000313" key="5">
    <source>
        <dbReference type="EMBL" id="PZR14963.1"/>
    </source>
</evidence>
<evidence type="ECO:0000313" key="6">
    <source>
        <dbReference type="Proteomes" id="UP000249061"/>
    </source>
</evidence>
<dbReference type="PROSITE" id="PS01124">
    <property type="entry name" value="HTH_ARAC_FAMILY_2"/>
    <property type="match status" value="1"/>
</dbReference>
<dbReference type="Pfam" id="PF12833">
    <property type="entry name" value="HTH_18"/>
    <property type="match status" value="1"/>
</dbReference>
<gene>
    <name evidence="5" type="ORF">DI536_09285</name>
</gene>